<dbReference type="EMBL" id="CAXLJM020000062">
    <property type="protein sequence ID" value="CAL8120067.1"/>
    <property type="molecule type" value="Genomic_DNA"/>
</dbReference>
<evidence type="ECO:0000313" key="2">
    <source>
        <dbReference type="Proteomes" id="UP001642540"/>
    </source>
</evidence>
<gene>
    <name evidence="1" type="ORF">ODALV1_LOCUS18836</name>
</gene>
<dbReference type="Proteomes" id="UP001642540">
    <property type="component" value="Unassembled WGS sequence"/>
</dbReference>
<protein>
    <submittedName>
        <fullName evidence="1">Uncharacterized protein</fullName>
    </submittedName>
</protein>
<sequence>MDVFEELLPYQNEDAEMVEVNVEEIGEEVMEENMEEPGNAPNVPALQTMRFMNQLELRSYLAEIRRYPAYVRTAKTIRNVRWLHTMCINGNNEVNHGILSMCMENTFKLRQYEVKKRVLAVHVLIQHFPGLTDYDQFRQEFQRVTGKNVYDFEHRVETNIYFDKRNHPRYENLQGEMLLKFYTDRISATESADQMVKYYYYIEDEDFLIRSLRREQPAIFVLESVSGNNCTVSCVRNKVVSGLTFHNAFLAAFYCYHIFDTHYATADGNLWDMLVETLGETRVA</sequence>
<evidence type="ECO:0000313" key="1">
    <source>
        <dbReference type="EMBL" id="CAL8120067.1"/>
    </source>
</evidence>
<comment type="caution">
    <text evidence="1">The sequence shown here is derived from an EMBL/GenBank/DDBJ whole genome shotgun (WGS) entry which is preliminary data.</text>
</comment>
<organism evidence="1 2">
    <name type="scientific">Orchesella dallaii</name>
    <dbReference type="NCBI Taxonomy" id="48710"/>
    <lineage>
        <taxon>Eukaryota</taxon>
        <taxon>Metazoa</taxon>
        <taxon>Ecdysozoa</taxon>
        <taxon>Arthropoda</taxon>
        <taxon>Hexapoda</taxon>
        <taxon>Collembola</taxon>
        <taxon>Entomobryomorpha</taxon>
        <taxon>Entomobryoidea</taxon>
        <taxon>Orchesellidae</taxon>
        <taxon>Orchesellinae</taxon>
        <taxon>Orchesella</taxon>
    </lineage>
</organism>
<proteinExistence type="predicted"/>
<accession>A0ABP1R4T0</accession>
<name>A0ABP1R4T0_9HEXA</name>
<keyword evidence="2" id="KW-1185">Reference proteome</keyword>
<reference evidence="1 2" key="1">
    <citation type="submission" date="2024-08" db="EMBL/GenBank/DDBJ databases">
        <authorList>
            <person name="Cucini C."/>
            <person name="Frati F."/>
        </authorList>
    </citation>
    <scope>NUCLEOTIDE SEQUENCE [LARGE SCALE GENOMIC DNA]</scope>
</reference>